<organism evidence="2 3">
    <name type="scientific">Arctia plantaginis</name>
    <name type="common">Wood tiger moth</name>
    <name type="synonym">Phalaena plantaginis</name>
    <dbReference type="NCBI Taxonomy" id="874455"/>
    <lineage>
        <taxon>Eukaryota</taxon>
        <taxon>Metazoa</taxon>
        <taxon>Ecdysozoa</taxon>
        <taxon>Arthropoda</taxon>
        <taxon>Hexapoda</taxon>
        <taxon>Insecta</taxon>
        <taxon>Pterygota</taxon>
        <taxon>Neoptera</taxon>
        <taxon>Endopterygota</taxon>
        <taxon>Lepidoptera</taxon>
        <taxon>Glossata</taxon>
        <taxon>Ditrysia</taxon>
        <taxon>Noctuoidea</taxon>
        <taxon>Erebidae</taxon>
        <taxon>Arctiinae</taxon>
        <taxon>Arctia</taxon>
    </lineage>
</organism>
<gene>
    <name evidence="2" type="ORF">APLA_LOCUS11732</name>
</gene>
<feature type="transmembrane region" description="Helical" evidence="1">
    <location>
        <begin position="117"/>
        <end position="137"/>
    </location>
</feature>
<sequence>MQIRSVVYLATLVPQQSEINDQLEITDIVTTSPNENKNAINNSVIIIAKAEPNENKIYQPTTQNTEGSFSVKAYKFFAEPIITVIRTPKVNLVLRNIGTCIVNGAMELFSYYLPPTFMPLVASAAGFMIPFEPVVMLKERMPVNTYRRAFKTAMKTFLDSFSQFKYDDEIDPYMTRRFNRRFMDDDTKKPRRE</sequence>
<evidence type="ECO:0000313" key="2">
    <source>
        <dbReference type="EMBL" id="CAB3247011.1"/>
    </source>
</evidence>
<keyword evidence="1" id="KW-0472">Membrane</keyword>
<proteinExistence type="predicted"/>
<name>A0A8S1ADK6_ARCPL</name>
<keyword evidence="1" id="KW-0812">Transmembrane</keyword>
<dbReference type="EMBL" id="CADEBD010000336">
    <property type="protein sequence ID" value="CAB3247011.1"/>
    <property type="molecule type" value="Genomic_DNA"/>
</dbReference>
<evidence type="ECO:0000313" key="3">
    <source>
        <dbReference type="Proteomes" id="UP000494256"/>
    </source>
</evidence>
<accession>A0A8S1ADK6</accession>
<dbReference type="Proteomes" id="UP000494256">
    <property type="component" value="Unassembled WGS sequence"/>
</dbReference>
<protein>
    <submittedName>
        <fullName evidence="2">Uncharacterized protein</fullName>
    </submittedName>
</protein>
<comment type="caution">
    <text evidence="2">The sequence shown here is derived from an EMBL/GenBank/DDBJ whole genome shotgun (WGS) entry which is preliminary data.</text>
</comment>
<reference evidence="2 3" key="1">
    <citation type="submission" date="2020-04" db="EMBL/GenBank/DDBJ databases">
        <authorList>
            <person name="Wallbank WR R."/>
            <person name="Pardo Diaz C."/>
            <person name="Kozak K."/>
            <person name="Martin S."/>
            <person name="Jiggins C."/>
            <person name="Moest M."/>
            <person name="Warren A I."/>
            <person name="Byers J.R.P. K."/>
            <person name="Montejo-Kovacevich G."/>
            <person name="Yen C E."/>
        </authorList>
    </citation>
    <scope>NUCLEOTIDE SEQUENCE [LARGE SCALE GENOMIC DNA]</scope>
</reference>
<keyword evidence="1" id="KW-1133">Transmembrane helix</keyword>
<dbReference type="OrthoDB" id="198885at2759"/>
<evidence type="ECO:0000256" key="1">
    <source>
        <dbReference type="SAM" id="Phobius"/>
    </source>
</evidence>
<dbReference type="AlphaFoldDB" id="A0A8S1ADK6"/>